<dbReference type="OMA" id="FTEYIET"/>
<dbReference type="PANTHER" id="PTHR46825">
    <property type="entry name" value="D-ALANYL-D-ALANINE-CARBOXYPEPTIDASE/ENDOPEPTIDASE AMPH"/>
    <property type="match status" value="1"/>
</dbReference>
<gene>
    <name evidence="2" type="ORF">DGD08_10425</name>
</gene>
<sequence>MSLFTHPGRIALALTLSLTTLARPAGSQTPAIVTSRPTLAAEVDTYARKTGFSGTVHIEHRGRRLLQRHYGLAERSFGVPVDSTTRFWVASITKLFTATLILQQVEAGHIDPAATIRTYLKDYTGPAADRVTVHQLLNHTSGLEQFEHITSYDDAVRKGMPEYQIPHTSRELLDLYASGPVNTNPGSAFNYNNADYIVLGAILERVTNTSYDRLLRERILEPLGMTHTGLMRAQAITPRLAATYMRADTAAPLLRDLPIFPENWWAAGALYSTASDLAVFARALYGGRLLKPASLAALLNPGLEEYGYGLWIASQNIEGTKHRFAQRPGQIMGANVTLLRYLDDDLTIIILGNTNLADIDRFGFLIGRTVLR</sequence>
<evidence type="ECO:0000313" key="3">
    <source>
        <dbReference type="Proteomes" id="UP000264071"/>
    </source>
</evidence>
<protein>
    <recommendedName>
        <fullName evidence="1">Beta-lactamase-related domain-containing protein</fullName>
    </recommendedName>
</protein>
<accession>A0A3D4VA40</accession>
<dbReference type="PANTHER" id="PTHR46825:SF9">
    <property type="entry name" value="BETA-LACTAMASE-RELATED DOMAIN-CONTAINING PROTEIN"/>
    <property type="match status" value="1"/>
</dbReference>
<evidence type="ECO:0000313" key="2">
    <source>
        <dbReference type="EMBL" id="HCT57602.1"/>
    </source>
</evidence>
<dbReference type="Gene3D" id="3.40.710.10">
    <property type="entry name" value="DD-peptidase/beta-lactamase superfamily"/>
    <property type="match status" value="1"/>
</dbReference>
<dbReference type="InterPro" id="IPR001466">
    <property type="entry name" value="Beta-lactam-related"/>
</dbReference>
<organism evidence="2 3">
    <name type="scientific">Gemmatimonas aurantiaca</name>
    <dbReference type="NCBI Taxonomy" id="173480"/>
    <lineage>
        <taxon>Bacteria</taxon>
        <taxon>Pseudomonadati</taxon>
        <taxon>Gemmatimonadota</taxon>
        <taxon>Gemmatimonadia</taxon>
        <taxon>Gemmatimonadales</taxon>
        <taxon>Gemmatimonadaceae</taxon>
        <taxon>Gemmatimonas</taxon>
    </lineage>
</organism>
<evidence type="ECO:0000259" key="1">
    <source>
        <dbReference type="Pfam" id="PF00144"/>
    </source>
</evidence>
<dbReference type="Pfam" id="PF00144">
    <property type="entry name" value="Beta-lactamase"/>
    <property type="match status" value="1"/>
</dbReference>
<comment type="caution">
    <text evidence="2">The sequence shown here is derived from an EMBL/GenBank/DDBJ whole genome shotgun (WGS) entry which is preliminary data.</text>
</comment>
<feature type="domain" description="Beta-lactamase-related" evidence="1">
    <location>
        <begin position="51"/>
        <end position="355"/>
    </location>
</feature>
<dbReference type="AlphaFoldDB" id="A0A3D4VA40"/>
<dbReference type="Proteomes" id="UP000264071">
    <property type="component" value="Unassembled WGS sequence"/>
</dbReference>
<dbReference type="SUPFAM" id="SSF56601">
    <property type="entry name" value="beta-lactamase/transpeptidase-like"/>
    <property type="match status" value="1"/>
</dbReference>
<dbReference type="InterPro" id="IPR012338">
    <property type="entry name" value="Beta-lactam/transpept-like"/>
</dbReference>
<reference evidence="2 3" key="1">
    <citation type="journal article" date="2018" name="Nat. Biotechnol.">
        <title>A standardized bacterial taxonomy based on genome phylogeny substantially revises the tree of life.</title>
        <authorList>
            <person name="Parks D.H."/>
            <person name="Chuvochina M."/>
            <person name="Waite D.W."/>
            <person name="Rinke C."/>
            <person name="Skarshewski A."/>
            <person name="Chaumeil P.A."/>
            <person name="Hugenholtz P."/>
        </authorList>
    </citation>
    <scope>NUCLEOTIDE SEQUENCE [LARGE SCALE GENOMIC DNA]</scope>
    <source>
        <strain evidence="2">UBA8844</strain>
    </source>
</reference>
<name>A0A3D4VA40_9BACT</name>
<dbReference type="InterPro" id="IPR050491">
    <property type="entry name" value="AmpC-like"/>
</dbReference>
<proteinExistence type="predicted"/>
<dbReference type="EMBL" id="DPIY01000010">
    <property type="protein sequence ID" value="HCT57602.1"/>
    <property type="molecule type" value="Genomic_DNA"/>
</dbReference>